<dbReference type="InterPro" id="IPR026444">
    <property type="entry name" value="Secre_tail"/>
</dbReference>
<accession>A0A328YAS8</accession>
<comment type="caution">
    <text evidence="4">The sequence shown here is derived from an EMBL/GenBank/DDBJ whole genome shotgun (WGS) entry which is preliminary data.</text>
</comment>
<feature type="chain" id="PRO_5016405914" description="Secretion system C-terminal sorting domain-containing protein" evidence="2">
    <location>
        <begin position="33"/>
        <end position="1080"/>
    </location>
</feature>
<evidence type="ECO:0000256" key="1">
    <source>
        <dbReference type="ARBA" id="ARBA00022729"/>
    </source>
</evidence>
<evidence type="ECO:0000259" key="3">
    <source>
        <dbReference type="Pfam" id="PF18962"/>
    </source>
</evidence>
<feature type="signal peptide" evidence="2">
    <location>
        <begin position="1"/>
        <end position="32"/>
    </location>
</feature>
<name>A0A328YAS8_9FLAO</name>
<sequence>MSMIFTFNKLKKSSFLLFFLFFFLFFCSSINAATYYLRTGGGNWNASTTWSSTSSAGAALSSGYPNSSSDIIIYNGTSTASPILTVNVAASCASFTDSNTVAHTLTISISSGITFAVSGDFGITGTVNITKTLTLSGSGTLTVGGNINIGTSGLSPTTTAKFTKINFQGPAITLSGNLNMYNNINGGNSQGAFVTHSAGKFSLIGTSVASTPGTGGSGYINAYQTGTGLSVNNKYTTATGTAIVEFSHVNDCPIYSQQGITNAPVFTGSGSTITYTGTGTASTIYAASYYNLKLNNPAGSSTNGSVTVQNNLDLVAGNLSIGIYSFSMNSVNASGNMNISSGSGVTSSGGVFTIATPTNITYSGSVTAAGVELVSGTTILNTQIKTLTLSNTSNFNIGTTGTSLFVTDSVTILDNSFTCDLTSITSPAITLSGNGATYNCILNATGAAGLTINGSSSISSSVTAATITCNATTTLGSDASAITVTTLNVNASTTISNDQNISGTLNLAANLTNNGILTVPNINVTNNSTLNGNGTGMIKLGTLLNVTSSKVLTTGGDLTLVSDATNTARVGQVDSGAIVGDVIVERYLKNSNRLWRLLTAPVKGSSNNSIYYNWQNNGNVDGEHGTDVWGPVATYDPASNGMYYIPIATHNFRKYNNGWTSISDSMTEPLFNSNSSNAFLAFITYPAGSAVNVGGGASGENVGISGSGSTTLVAKGNLLTGNQTFSVGSTNYFLIGNPYASPIDFSNIISASGDNGNTIAEKIWIMDPKLGNFGNYVTWDPAGLYNDATAQNALNNNTLIQSGQAFFVKGKSGASSSSFLIKETNKASTNVSNVFGKMANIAYERIRVNVDKVENGLDVHKDACVVTFYQGASNAVDEKDVQKFTNPVETLAFLNGSTSLSSEHRAPIVDADVLFVKLSQAVQSTYKLKIYTENFTFAGTAYLYDLFLGTNVALPLDGSVFVYPFDVTSDGASQGARFKIVFATALSTVKNENPYSIVAYPNPTTKTNGINLNLGSLEYGNYNYKIVNVLGQVVQNGSFDKQQLNQEVAISFNNSVREGWYAIQILDKNTTLQTLPILIK</sequence>
<dbReference type="AlphaFoldDB" id="A0A328YAS8"/>
<evidence type="ECO:0000313" key="5">
    <source>
        <dbReference type="Proteomes" id="UP000248840"/>
    </source>
</evidence>
<protein>
    <recommendedName>
        <fullName evidence="3">Secretion system C-terminal sorting domain-containing protein</fullName>
    </recommendedName>
</protein>
<dbReference type="Proteomes" id="UP000248840">
    <property type="component" value="Unassembled WGS sequence"/>
</dbReference>
<feature type="domain" description="Secretion system C-terminal sorting" evidence="3">
    <location>
        <begin position="1000"/>
        <end position="1071"/>
    </location>
</feature>
<dbReference type="Pfam" id="PF18962">
    <property type="entry name" value="Por_Secre_tail"/>
    <property type="match status" value="1"/>
</dbReference>
<proteinExistence type="predicted"/>
<reference evidence="4 5" key="1">
    <citation type="submission" date="2018-06" db="EMBL/GenBank/DDBJ databases">
        <title>Genomic Encyclopedia of Archaeal and Bacterial Type Strains, Phase II (KMG-II): from individual species to whole genera.</title>
        <authorList>
            <person name="Goeker M."/>
        </authorList>
    </citation>
    <scope>NUCLEOTIDE SEQUENCE [LARGE SCALE GENOMIC DNA]</scope>
    <source>
        <strain evidence="4 5">DSM 25663</strain>
    </source>
</reference>
<organism evidence="4 5">
    <name type="scientific">Flavobacterium aciduliphilum</name>
    <dbReference type="NCBI Taxonomy" id="1101402"/>
    <lineage>
        <taxon>Bacteria</taxon>
        <taxon>Pseudomonadati</taxon>
        <taxon>Bacteroidota</taxon>
        <taxon>Flavobacteriia</taxon>
        <taxon>Flavobacteriales</taxon>
        <taxon>Flavobacteriaceae</taxon>
        <taxon>Flavobacterium</taxon>
    </lineage>
</organism>
<keyword evidence="1 2" id="KW-0732">Signal</keyword>
<evidence type="ECO:0000313" key="4">
    <source>
        <dbReference type="EMBL" id="RAR69288.1"/>
    </source>
</evidence>
<gene>
    <name evidence="4" type="ORF">CLV55_1169</name>
</gene>
<keyword evidence="5" id="KW-1185">Reference proteome</keyword>
<dbReference type="EMBL" id="QLSZ01000016">
    <property type="protein sequence ID" value="RAR69288.1"/>
    <property type="molecule type" value="Genomic_DNA"/>
</dbReference>
<dbReference type="RefSeq" id="WP_112114135.1">
    <property type="nucleotide sequence ID" value="NZ_QLSZ01000016.1"/>
</dbReference>
<dbReference type="OrthoDB" id="1308298at2"/>
<evidence type="ECO:0000256" key="2">
    <source>
        <dbReference type="SAM" id="SignalP"/>
    </source>
</evidence>